<evidence type="ECO:0000256" key="5">
    <source>
        <dbReference type="ARBA" id="ARBA00022840"/>
    </source>
</evidence>
<evidence type="ECO:0000256" key="2">
    <source>
        <dbReference type="ARBA" id="ARBA00022679"/>
    </source>
</evidence>
<proteinExistence type="predicted"/>
<dbReference type="PANTHER" id="PTHR43671">
    <property type="entry name" value="SERINE/THREONINE-PROTEIN KINASE NEK"/>
    <property type="match status" value="1"/>
</dbReference>
<dbReference type="GO" id="GO:0004674">
    <property type="term" value="F:protein serine/threonine kinase activity"/>
    <property type="evidence" value="ECO:0007669"/>
    <property type="project" value="UniProtKB-KW"/>
</dbReference>
<name>A0A3Q8I141_STIAU</name>
<sequence>MTARQGPFLPRGAVLFSDGAISYEFIERLGRGPHGESLLLARRRTPQGLGREVILKCVVLPEGPPTAAALKSRARLEEEVRLASYLHHPRISRSHGPHRVQDAVYALVECIEGASLCNLLSVDPERVHRFSDAFILHLGAQVAGALAYAHTRTDEAGRPLGIVHRAVDLERIYVTWGGHIQLTDFGLAFSLLAGRRPSTEQRPRGNVYYCSPELLLGGPVDARSDLFSLGTVLLEMAAGVNLFDPPRGMPERSDGNLSPRERRRMLRAIRTAKRVGFDASVEGVIRRAATFTSEDIAEATQGLPESLRSPIRRLLQREPAERYPDATRLEADLASRLEAQGPRGPQETRNEIEKALLESGKRLAEFDSGLSWPNSSRSEGGAI</sequence>
<dbReference type="CDD" id="cd14014">
    <property type="entry name" value="STKc_PknB_like"/>
    <property type="match status" value="1"/>
</dbReference>
<keyword evidence="2" id="KW-0808">Transferase</keyword>
<evidence type="ECO:0000256" key="4">
    <source>
        <dbReference type="ARBA" id="ARBA00022777"/>
    </source>
</evidence>
<organism evidence="7">
    <name type="scientific">Stigmatella aurantiaca Sg a15</name>
    <dbReference type="NCBI Taxonomy" id="675526"/>
    <lineage>
        <taxon>Bacteria</taxon>
        <taxon>Pseudomonadati</taxon>
        <taxon>Myxococcota</taxon>
        <taxon>Myxococcia</taxon>
        <taxon>Myxococcales</taxon>
        <taxon>Cystobacterineae</taxon>
        <taxon>Archangiaceae</taxon>
        <taxon>Stigmatella</taxon>
    </lineage>
</organism>
<dbReference type="PANTHER" id="PTHR43671:SF13">
    <property type="entry name" value="SERINE_THREONINE-PROTEIN KINASE NEK2"/>
    <property type="match status" value="1"/>
</dbReference>
<keyword evidence="3" id="KW-0547">Nucleotide-binding</keyword>
<dbReference type="InterPro" id="IPR050660">
    <property type="entry name" value="NEK_Ser/Thr_kinase"/>
</dbReference>
<dbReference type="AlphaFoldDB" id="A0A3Q8I141"/>
<keyword evidence="4 7" id="KW-0418">Kinase</keyword>
<protein>
    <recommendedName>
        <fullName evidence="1">non-specific serine/threonine protein kinase</fullName>
        <ecNumber evidence="1">2.7.11.1</ecNumber>
    </recommendedName>
</protein>
<dbReference type="Gene3D" id="3.30.200.20">
    <property type="entry name" value="Phosphorylase Kinase, domain 1"/>
    <property type="match status" value="1"/>
</dbReference>
<accession>A0A3Q8I141</accession>
<evidence type="ECO:0000256" key="3">
    <source>
        <dbReference type="ARBA" id="ARBA00022741"/>
    </source>
</evidence>
<feature type="domain" description="Protein kinase" evidence="6">
    <location>
        <begin position="23"/>
        <end position="337"/>
    </location>
</feature>
<dbReference type="EMBL" id="MH908869">
    <property type="protein sequence ID" value="AYM52282.1"/>
    <property type="molecule type" value="Genomic_DNA"/>
</dbReference>
<dbReference type="InterPro" id="IPR000719">
    <property type="entry name" value="Prot_kinase_dom"/>
</dbReference>
<dbReference type="GO" id="GO:0005524">
    <property type="term" value="F:ATP binding"/>
    <property type="evidence" value="ECO:0007669"/>
    <property type="project" value="UniProtKB-KW"/>
</dbReference>
<evidence type="ECO:0000313" key="7">
    <source>
        <dbReference type="EMBL" id="AYM52282.1"/>
    </source>
</evidence>
<dbReference type="PROSITE" id="PS50011">
    <property type="entry name" value="PROTEIN_KINASE_DOM"/>
    <property type="match status" value="1"/>
</dbReference>
<dbReference type="Gene3D" id="1.10.510.10">
    <property type="entry name" value="Transferase(Phosphotransferase) domain 1"/>
    <property type="match status" value="1"/>
</dbReference>
<dbReference type="InterPro" id="IPR011009">
    <property type="entry name" value="Kinase-like_dom_sf"/>
</dbReference>
<dbReference type="Pfam" id="PF00069">
    <property type="entry name" value="Pkinase"/>
    <property type="match status" value="1"/>
</dbReference>
<keyword evidence="7" id="KW-0723">Serine/threonine-protein kinase</keyword>
<dbReference type="EC" id="2.7.11.1" evidence="1"/>
<evidence type="ECO:0000259" key="6">
    <source>
        <dbReference type="PROSITE" id="PS50011"/>
    </source>
</evidence>
<keyword evidence="5" id="KW-0067">ATP-binding</keyword>
<dbReference type="SUPFAM" id="SSF56112">
    <property type="entry name" value="Protein kinase-like (PK-like)"/>
    <property type="match status" value="1"/>
</dbReference>
<evidence type="ECO:0000256" key="1">
    <source>
        <dbReference type="ARBA" id="ARBA00012513"/>
    </source>
</evidence>
<reference evidence="7" key="1">
    <citation type="journal article" date="2018" name="J. Ind. Microbiol. Biotechnol.">
        <title>Genome mining reveals uncommon alkylpyrones as type III PKS products from myxobacteria.</title>
        <authorList>
            <person name="Hug J.J."/>
            <person name="Panter F."/>
            <person name="Krug D."/>
            <person name="Muller R."/>
        </authorList>
    </citation>
    <scope>NUCLEOTIDE SEQUENCE</scope>
    <source>
        <strain evidence="7">Sg a15</strain>
    </source>
</reference>